<protein>
    <submittedName>
        <fullName evidence="3">2-phospho-L-lactate transferase</fullName>
        <ecNumber evidence="3">2.7.8.28</ecNumber>
    </submittedName>
</protein>
<evidence type="ECO:0000256" key="2">
    <source>
        <dbReference type="ARBA" id="ARBA00022842"/>
    </source>
</evidence>
<dbReference type="GO" id="GO:0043743">
    <property type="term" value="F:LPPG:FO 2-phospho-L-lactate transferase activity"/>
    <property type="evidence" value="ECO:0007669"/>
    <property type="project" value="UniProtKB-EC"/>
</dbReference>
<accession>A0A839IJK9</accession>
<evidence type="ECO:0000256" key="1">
    <source>
        <dbReference type="ARBA" id="ARBA00022679"/>
    </source>
</evidence>
<organism evidence="3 4">
    <name type="scientific">Oceanospirillum sediminis</name>
    <dbReference type="NCBI Taxonomy" id="2760088"/>
    <lineage>
        <taxon>Bacteria</taxon>
        <taxon>Pseudomonadati</taxon>
        <taxon>Pseudomonadota</taxon>
        <taxon>Gammaproteobacteria</taxon>
        <taxon>Oceanospirillales</taxon>
        <taxon>Oceanospirillaceae</taxon>
        <taxon>Oceanospirillum</taxon>
    </lineage>
</organism>
<reference evidence="3 4" key="1">
    <citation type="submission" date="2020-08" db="EMBL/GenBank/DDBJ databases">
        <title>Oceanospirillum sp. nov. isolated from marine sediment.</title>
        <authorList>
            <person name="Ji X."/>
        </authorList>
    </citation>
    <scope>NUCLEOTIDE SEQUENCE [LARGE SCALE GENOMIC DNA]</scope>
    <source>
        <strain evidence="3 4">D5</strain>
    </source>
</reference>
<dbReference type="EC" id="2.7.8.28" evidence="3"/>
<name>A0A839IJK9_9GAMM</name>
<dbReference type="SUPFAM" id="SSF142338">
    <property type="entry name" value="CofD-like"/>
    <property type="match status" value="1"/>
</dbReference>
<dbReference type="CDD" id="cd07186">
    <property type="entry name" value="CofD_like"/>
    <property type="match status" value="1"/>
</dbReference>
<dbReference type="PANTHER" id="PTHR43007">
    <property type="entry name" value="2-PHOSPHO-L-LACTATE TRANSFERASE"/>
    <property type="match status" value="1"/>
</dbReference>
<sequence>MTQRRITLLAGGVGGAKAAEGLMHSRYGQHATVIGNTGDDDRFHGLWVSPDLDTLVYSLADHIDRQRGWGRQHESYQTLNELKAYGEDSWMTLGDLDFATHIYRTNQLNQGKSLTQVTRSICRRFDISMPVLPATNDVVQTRIRFNNQWHSFQEYFVQHRCQPEIEAIDYQGIRQARITPEAEAAISRSDIILLAPSNPVVSLNVILAIPGVMDAIRNSQAYVLAISPFIGGKTVKGPADKMMHLLNASSDSQGVASVYQGLIDGLVIDKQDKDDALALRQQGLDVCVMPTLMSSLDDKIRVIEDALDSALAWSTQKEAC</sequence>
<dbReference type="RefSeq" id="WP_182806849.1">
    <property type="nucleotide sequence ID" value="NZ_JACJFM010000001.1"/>
</dbReference>
<dbReference type="Gene3D" id="3.40.50.10680">
    <property type="entry name" value="CofD-like domains"/>
    <property type="match status" value="1"/>
</dbReference>
<keyword evidence="4" id="KW-1185">Reference proteome</keyword>
<dbReference type="Proteomes" id="UP000565262">
    <property type="component" value="Unassembled WGS sequence"/>
</dbReference>
<dbReference type="NCBIfam" id="TIGR01819">
    <property type="entry name" value="F420_cofD"/>
    <property type="match status" value="1"/>
</dbReference>
<dbReference type="AlphaFoldDB" id="A0A839IJK9"/>
<dbReference type="PANTHER" id="PTHR43007:SF1">
    <property type="entry name" value="2-PHOSPHO-L-LACTATE TRANSFERASE"/>
    <property type="match status" value="1"/>
</dbReference>
<dbReference type="InterPro" id="IPR010115">
    <property type="entry name" value="FbiA/CofD"/>
</dbReference>
<evidence type="ECO:0000313" key="3">
    <source>
        <dbReference type="EMBL" id="MBB1485091.1"/>
    </source>
</evidence>
<dbReference type="Gene3D" id="1.10.8.240">
    <property type="entry name" value="CofD-like domain"/>
    <property type="match status" value="1"/>
</dbReference>
<dbReference type="GO" id="GO:0000287">
    <property type="term" value="F:magnesium ion binding"/>
    <property type="evidence" value="ECO:0007669"/>
    <property type="project" value="InterPro"/>
</dbReference>
<proteinExistence type="inferred from homology"/>
<keyword evidence="1 3" id="KW-0808">Transferase</keyword>
<evidence type="ECO:0000313" key="4">
    <source>
        <dbReference type="Proteomes" id="UP000565262"/>
    </source>
</evidence>
<dbReference type="HAMAP" id="MF_01257">
    <property type="entry name" value="CofD"/>
    <property type="match status" value="1"/>
</dbReference>
<dbReference type="InterPro" id="IPR002882">
    <property type="entry name" value="CofD"/>
</dbReference>
<comment type="caution">
    <text evidence="3">The sequence shown here is derived from an EMBL/GenBank/DDBJ whole genome shotgun (WGS) entry which is preliminary data.</text>
</comment>
<dbReference type="Pfam" id="PF01933">
    <property type="entry name" value="CofD"/>
    <property type="match status" value="1"/>
</dbReference>
<gene>
    <name evidence="3" type="ORF">H4O21_00470</name>
</gene>
<keyword evidence="2" id="KW-0460">Magnesium</keyword>
<dbReference type="EMBL" id="JACJFM010000001">
    <property type="protein sequence ID" value="MBB1485091.1"/>
    <property type="molecule type" value="Genomic_DNA"/>
</dbReference>
<dbReference type="InterPro" id="IPR038136">
    <property type="entry name" value="CofD-like_dom_sf"/>
</dbReference>